<organism evidence="2 3">
    <name type="scientific">Aquisalinus luteolus</name>
    <dbReference type="NCBI Taxonomy" id="1566827"/>
    <lineage>
        <taxon>Bacteria</taxon>
        <taxon>Pseudomonadati</taxon>
        <taxon>Pseudomonadota</taxon>
        <taxon>Alphaproteobacteria</taxon>
        <taxon>Parvularculales</taxon>
        <taxon>Parvularculaceae</taxon>
        <taxon>Aquisalinus</taxon>
    </lineage>
</organism>
<keyword evidence="3" id="KW-1185">Reference proteome</keyword>
<feature type="chain" id="PRO_5046639000" evidence="1">
    <location>
        <begin position="32"/>
        <end position="197"/>
    </location>
</feature>
<keyword evidence="1" id="KW-0732">Signal</keyword>
<proteinExistence type="predicted"/>
<dbReference type="RefSeq" id="WP_155140804.1">
    <property type="nucleotide sequence ID" value="NZ_BMGZ01000002.1"/>
</dbReference>
<dbReference type="Proteomes" id="UP000818603">
    <property type="component" value="Unassembled WGS sequence"/>
</dbReference>
<feature type="signal peptide" evidence="1">
    <location>
        <begin position="1"/>
        <end position="31"/>
    </location>
</feature>
<evidence type="ECO:0000313" key="2">
    <source>
        <dbReference type="EMBL" id="NHK28636.1"/>
    </source>
</evidence>
<reference evidence="2 3" key="1">
    <citation type="submission" date="2020-02" db="EMBL/GenBank/DDBJ databases">
        <title>Genome sequence of Parvularcula flava strain NH6-79.</title>
        <authorList>
            <person name="Abdul Karim M.H."/>
            <person name="Lam M.Q."/>
            <person name="Chen S.J."/>
            <person name="Yahya A."/>
            <person name="Shahir S."/>
            <person name="Shamsir M.S."/>
            <person name="Chong C.S."/>
        </authorList>
    </citation>
    <scope>NUCLEOTIDE SEQUENCE [LARGE SCALE GENOMIC DNA]</scope>
    <source>
        <strain evidence="2 3">NH6-79</strain>
    </source>
</reference>
<evidence type="ECO:0000313" key="3">
    <source>
        <dbReference type="Proteomes" id="UP000818603"/>
    </source>
</evidence>
<protein>
    <submittedName>
        <fullName evidence="2">Uncharacterized protein</fullName>
    </submittedName>
</protein>
<sequence length="197" mass="21173">MHKRFLMPAMAGKFAVALVAGGAFFSGGASASQSSLLELKVEKKADQDSEAGISGLKLKEFDTKGADMILGSWQRSDASGVPSIDIGVVKCSSEMDDAKLPDGLEEAKGEFTFFYAPDGLYLLHRSPSSVFSFSDPGLYKLVHSRLGVAGGVTIHNFPHNGGEREVKIYRMEAIANDGKSMLKLQSQDSSKFLLKCD</sequence>
<comment type="caution">
    <text evidence="2">The sequence shown here is derived from an EMBL/GenBank/DDBJ whole genome shotgun (WGS) entry which is preliminary data.</text>
</comment>
<accession>A0ABX0HM67</accession>
<gene>
    <name evidence="2" type="ORF">FF098_012020</name>
</gene>
<evidence type="ECO:0000256" key="1">
    <source>
        <dbReference type="SAM" id="SignalP"/>
    </source>
</evidence>
<name>A0ABX0HM67_9PROT</name>
<dbReference type="EMBL" id="VCJR02000002">
    <property type="protein sequence ID" value="NHK28636.1"/>
    <property type="molecule type" value="Genomic_DNA"/>
</dbReference>